<dbReference type="InterPro" id="IPR000032">
    <property type="entry name" value="HPr-like"/>
</dbReference>
<dbReference type="InterPro" id="IPR036662">
    <property type="entry name" value="PTS_EIIA_man-typ_sf"/>
</dbReference>
<dbReference type="PANTHER" id="PTHR38594">
    <property type="entry name" value="PEP-DEPENDENT DIHYDROXYACETONE KINASE, PHOSPHORYL DONOR SUBUNIT DHAM"/>
    <property type="match status" value="1"/>
</dbReference>
<evidence type="ECO:0000256" key="4">
    <source>
        <dbReference type="ARBA" id="ARBA00012095"/>
    </source>
</evidence>
<dbReference type="SUPFAM" id="SSF47831">
    <property type="entry name" value="Enzyme I of the PEP:sugar phosphotransferase system HPr-binding (sub)domain"/>
    <property type="match status" value="1"/>
</dbReference>
<comment type="caution">
    <text evidence="9">The sequence shown here is derived from an EMBL/GenBank/DDBJ whole genome shotgun (WGS) entry which is preliminary data.</text>
</comment>
<evidence type="ECO:0000256" key="5">
    <source>
        <dbReference type="ARBA" id="ARBA00022679"/>
    </source>
</evidence>
<comment type="catalytic activity">
    <reaction evidence="1">
        <text>dihydroxyacetone + phosphoenolpyruvate = dihydroxyacetone phosphate + pyruvate</text>
        <dbReference type="Rhea" id="RHEA:18381"/>
        <dbReference type="ChEBI" id="CHEBI:15361"/>
        <dbReference type="ChEBI" id="CHEBI:16016"/>
        <dbReference type="ChEBI" id="CHEBI:57642"/>
        <dbReference type="ChEBI" id="CHEBI:58702"/>
        <dbReference type="EC" id="2.7.1.121"/>
    </reaction>
</comment>
<comment type="similarity">
    <text evidence="3">Belongs to the PEP-utilizing enzyme family.</text>
</comment>
<keyword evidence="10" id="KW-1185">Reference proteome</keyword>
<reference evidence="9 10" key="1">
    <citation type="journal article" date="2017" name="Antonie Van Leeuwenhoek">
        <title>Phylogenomic resolution of the bacterial genus Pantoea and its relationship with Erwinia and Tatumella.</title>
        <authorList>
            <person name="Palmer M."/>
            <person name="Steenkamp E.T."/>
            <person name="Coetzee M.P."/>
            <person name="Chan W.Y."/>
            <person name="van Zyl E."/>
            <person name="De Maayer P."/>
            <person name="Coutinho T.A."/>
            <person name="Blom J."/>
            <person name="Smits T.H."/>
            <person name="Duffy B."/>
            <person name="Venter S.N."/>
        </authorList>
    </citation>
    <scope>NUCLEOTIDE SEQUENCE [LARGE SCALE GENOMIC DNA]</scope>
    <source>
        <strain evidence="9 10">LMG 2657</strain>
    </source>
</reference>
<comment type="subunit">
    <text evidence="6">Homodimer. The dihydroxyacetone kinase complex is composed of a homodimer of DhaM, a homodimer of DhaK and the subunit DhaL.</text>
</comment>
<dbReference type="PANTHER" id="PTHR38594:SF1">
    <property type="entry name" value="PEP-DEPENDENT DIHYDROXYACETONE KINASE, PHOSPHORYL DONOR SUBUNIT DHAM"/>
    <property type="match status" value="1"/>
</dbReference>
<sequence length="474" mass="50670">MVNIVVVSHSRKLADGVVELASQMTQGKVKFAVAAGMDDPENPIGTDPVAIMAAIEDVMDDEVLVMVDMGSAILSTDMAKELLGEEAMARVQVCAAPLVEGTVAAAVAAAAGQSIDQVITEAHQALAAKYAQLNQSDWLAGAPAPVSDTIHYPLHFSSTITNPTGIHARPASAIARCLNQFDADVQLANGDRVLNAKSMNNVARLAIKCGDVITLHARGPQAQQAIDAFAALAATQFGDEGQEAVAVDDARKKPPASVAVTVCRIERGKPQLPTRTAEAKPHALARLSDAITAAQQELAALVATTEKQLSDKEAAIFSAHQMMLEDSELYDATCEKMDQQNAPVEHLWLATISQMADEYRAIEDAYLRERYVDVYDVGMRVLRLLLGHPLVTLPQQHTPTLIIANYLLPSEIMALDSAWIEGIYFTGIGAWSHPALLAAARGIPVYIDDAQRTLAYRDGTVVRLSGDSGEILPL</sequence>
<dbReference type="STRING" id="55209.HA50_11130"/>
<accession>A0A1X1EVF2</accession>
<dbReference type="Pfam" id="PF00381">
    <property type="entry name" value="PTS-HPr"/>
    <property type="match status" value="1"/>
</dbReference>
<dbReference type="PRINTS" id="PR00107">
    <property type="entry name" value="PHOSPHOCPHPR"/>
</dbReference>
<keyword evidence="5" id="KW-0808">Transferase</keyword>
<dbReference type="InterPro" id="IPR035895">
    <property type="entry name" value="HPr-like_sf"/>
</dbReference>
<dbReference type="InterPro" id="IPR039643">
    <property type="entry name" value="DhaM"/>
</dbReference>
<dbReference type="RefSeq" id="WP_084875361.1">
    <property type="nucleotide sequence ID" value="NZ_JAGGMY010000001.1"/>
</dbReference>
<dbReference type="InterPro" id="IPR004701">
    <property type="entry name" value="PTS_EIIA_man-typ"/>
</dbReference>
<feature type="domain" description="PTS EIIA type-4" evidence="7">
    <location>
        <begin position="1"/>
        <end position="133"/>
    </location>
</feature>
<organism evidence="9 10">
    <name type="scientific">Pantoea cypripedii</name>
    <name type="common">Pectobacterium cypripedii</name>
    <name type="synonym">Erwinia cypripedii</name>
    <dbReference type="NCBI Taxonomy" id="55209"/>
    <lineage>
        <taxon>Bacteria</taxon>
        <taxon>Pseudomonadati</taxon>
        <taxon>Pseudomonadota</taxon>
        <taxon>Gammaproteobacteria</taxon>
        <taxon>Enterobacterales</taxon>
        <taxon>Erwiniaceae</taxon>
        <taxon>Pantoea</taxon>
    </lineage>
</organism>
<dbReference type="NCBIfam" id="TIGR02364">
    <property type="entry name" value="dha_pts"/>
    <property type="match status" value="1"/>
</dbReference>
<dbReference type="OrthoDB" id="7065393at2"/>
<dbReference type="PROSITE" id="PS51350">
    <property type="entry name" value="PTS_HPR_DOM"/>
    <property type="match status" value="1"/>
</dbReference>
<dbReference type="CDD" id="cd00367">
    <property type="entry name" value="PTS-HPr_like"/>
    <property type="match status" value="1"/>
</dbReference>
<dbReference type="InterPro" id="IPR001020">
    <property type="entry name" value="PTS_HPr_His_P_site"/>
</dbReference>
<protein>
    <recommendedName>
        <fullName evidence="4">phosphoenolpyruvate--glycerone phosphotransferase</fullName>
        <ecNumber evidence="4">2.7.1.121</ecNumber>
    </recommendedName>
</protein>
<dbReference type="Gene3D" id="3.40.50.510">
    <property type="entry name" value="Phosphotransferase system, mannose-type IIA component"/>
    <property type="match status" value="1"/>
</dbReference>
<dbReference type="GO" id="GO:0009401">
    <property type="term" value="P:phosphoenolpyruvate-dependent sugar phosphotransferase system"/>
    <property type="evidence" value="ECO:0007669"/>
    <property type="project" value="InterPro"/>
</dbReference>
<dbReference type="SUPFAM" id="SSF55594">
    <property type="entry name" value="HPr-like"/>
    <property type="match status" value="1"/>
</dbReference>
<evidence type="ECO:0000259" key="7">
    <source>
        <dbReference type="PROSITE" id="PS51096"/>
    </source>
</evidence>
<evidence type="ECO:0000313" key="10">
    <source>
        <dbReference type="Proteomes" id="UP000193749"/>
    </source>
</evidence>
<evidence type="ECO:0000256" key="2">
    <source>
        <dbReference type="ARBA" id="ARBA00002788"/>
    </source>
</evidence>
<dbReference type="GO" id="GO:0019563">
    <property type="term" value="P:glycerol catabolic process"/>
    <property type="evidence" value="ECO:0007669"/>
    <property type="project" value="InterPro"/>
</dbReference>
<dbReference type="Proteomes" id="UP000193749">
    <property type="component" value="Unassembled WGS sequence"/>
</dbReference>
<dbReference type="Gene3D" id="3.50.30.10">
    <property type="entry name" value="Phosphohistidine domain"/>
    <property type="match status" value="1"/>
</dbReference>
<dbReference type="GO" id="GO:0016020">
    <property type="term" value="C:membrane"/>
    <property type="evidence" value="ECO:0007669"/>
    <property type="project" value="InterPro"/>
</dbReference>
<dbReference type="Gene3D" id="3.30.1340.10">
    <property type="entry name" value="HPr-like"/>
    <property type="match status" value="1"/>
</dbReference>
<evidence type="ECO:0000313" key="9">
    <source>
        <dbReference type="EMBL" id="ORM93873.1"/>
    </source>
</evidence>
<evidence type="ECO:0000256" key="6">
    <source>
        <dbReference type="ARBA" id="ARBA00046577"/>
    </source>
</evidence>
<dbReference type="EC" id="2.7.1.121" evidence="4"/>
<proteinExistence type="inferred from homology"/>
<dbReference type="AlphaFoldDB" id="A0A1X1EVF2"/>
<dbReference type="Gene3D" id="1.10.274.10">
    <property type="entry name" value="PtsI, HPr-binding domain"/>
    <property type="match status" value="1"/>
</dbReference>
<dbReference type="GO" id="GO:0047324">
    <property type="term" value="F:phosphoenolpyruvate-glycerone phosphotransferase activity"/>
    <property type="evidence" value="ECO:0007669"/>
    <property type="project" value="UniProtKB-EC"/>
</dbReference>
<dbReference type="InterPro" id="IPR012844">
    <property type="entry name" value="DhaM_N"/>
</dbReference>
<dbReference type="Pfam" id="PF03610">
    <property type="entry name" value="EIIA-man"/>
    <property type="match status" value="1"/>
</dbReference>
<dbReference type="PROSITE" id="PS51096">
    <property type="entry name" value="PTS_EIIA_TYPE_4"/>
    <property type="match status" value="1"/>
</dbReference>
<dbReference type="InterPro" id="IPR008731">
    <property type="entry name" value="PTS_EIN"/>
</dbReference>
<dbReference type="Pfam" id="PF05524">
    <property type="entry name" value="PEP-utilisers_N"/>
    <property type="match status" value="1"/>
</dbReference>
<dbReference type="InterPro" id="IPR036637">
    <property type="entry name" value="Phosphohistidine_dom_sf"/>
</dbReference>
<evidence type="ECO:0000256" key="3">
    <source>
        <dbReference type="ARBA" id="ARBA00007837"/>
    </source>
</evidence>
<dbReference type="InterPro" id="IPR036618">
    <property type="entry name" value="PtsI_HPr-bd_sf"/>
</dbReference>
<dbReference type="SUPFAM" id="SSF52009">
    <property type="entry name" value="Phosphohistidine domain"/>
    <property type="match status" value="1"/>
</dbReference>
<dbReference type="PROSITE" id="PS00369">
    <property type="entry name" value="PTS_HPR_HIS"/>
    <property type="match status" value="1"/>
</dbReference>
<name>A0A1X1EVF2_PANCY</name>
<evidence type="ECO:0000259" key="8">
    <source>
        <dbReference type="PROSITE" id="PS51350"/>
    </source>
</evidence>
<gene>
    <name evidence="9" type="ORF">HA50_11130</name>
</gene>
<feature type="domain" description="HPr" evidence="8">
    <location>
        <begin position="153"/>
        <end position="240"/>
    </location>
</feature>
<dbReference type="EMBL" id="MLJI01000001">
    <property type="protein sequence ID" value="ORM93873.1"/>
    <property type="molecule type" value="Genomic_DNA"/>
</dbReference>
<dbReference type="SUPFAM" id="SSF53062">
    <property type="entry name" value="PTS system fructose IIA component-like"/>
    <property type="match status" value="1"/>
</dbReference>
<evidence type="ECO:0000256" key="1">
    <source>
        <dbReference type="ARBA" id="ARBA00001113"/>
    </source>
</evidence>
<dbReference type="NCBIfam" id="TIGR01003">
    <property type="entry name" value="PTS_HPr_family"/>
    <property type="match status" value="1"/>
</dbReference>
<comment type="function">
    <text evidence="2">Component of the dihydroxyacetone kinase complex, which is responsible for the phosphoenolpyruvate (PEP)-dependent phosphorylation of dihydroxyacetone. DhaM serves as the phosphoryl donor. Is phosphorylated by phosphoenolpyruvate in an EI- and HPr-dependent reaction, and a phosphorelay system on histidine residues finally leads to phosphoryl transfer to DhaL and dihydroxyacetone.</text>
</comment>